<keyword evidence="2" id="KW-1185">Reference proteome</keyword>
<dbReference type="Proteomes" id="UP001180020">
    <property type="component" value="Unassembled WGS sequence"/>
</dbReference>
<dbReference type="EMBL" id="JAUJYO010000012">
    <property type="protein sequence ID" value="KAK1301818.1"/>
    <property type="molecule type" value="Genomic_DNA"/>
</dbReference>
<evidence type="ECO:0000313" key="2">
    <source>
        <dbReference type="Proteomes" id="UP001180020"/>
    </source>
</evidence>
<gene>
    <name evidence="1" type="ORF">QJS10_CPB12g01530</name>
</gene>
<dbReference type="AlphaFoldDB" id="A0AAV9DMS8"/>
<organism evidence="1 2">
    <name type="scientific">Acorus calamus</name>
    <name type="common">Sweet flag</name>
    <dbReference type="NCBI Taxonomy" id="4465"/>
    <lineage>
        <taxon>Eukaryota</taxon>
        <taxon>Viridiplantae</taxon>
        <taxon>Streptophyta</taxon>
        <taxon>Embryophyta</taxon>
        <taxon>Tracheophyta</taxon>
        <taxon>Spermatophyta</taxon>
        <taxon>Magnoliopsida</taxon>
        <taxon>Liliopsida</taxon>
        <taxon>Acoraceae</taxon>
        <taxon>Acorus</taxon>
    </lineage>
</organism>
<comment type="caution">
    <text evidence="1">The sequence shown here is derived from an EMBL/GenBank/DDBJ whole genome shotgun (WGS) entry which is preliminary data.</text>
</comment>
<reference evidence="1" key="1">
    <citation type="journal article" date="2023" name="Nat. Commun.">
        <title>Diploid and tetraploid genomes of Acorus and the evolution of monocots.</title>
        <authorList>
            <person name="Ma L."/>
            <person name="Liu K.W."/>
            <person name="Li Z."/>
            <person name="Hsiao Y.Y."/>
            <person name="Qi Y."/>
            <person name="Fu T."/>
            <person name="Tang G.D."/>
            <person name="Zhang D."/>
            <person name="Sun W.H."/>
            <person name="Liu D.K."/>
            <person name="Li Y."/>
            <person name="Chen G.Z."/>
            <person name="Liu X.D."/>
            <person name="Liao X.Y."/>
            <person name="Jiang Y.T."/>
            <person name="Yu X."/>
            <person name="Hao Y."/>
            <person name="Huang J."/>
            <person name="Zhao X.W."/>
            <person name="Ke S."/>
            <person name="Chen Y.Y."/>
            <person name="Wu W.L."/>
            <person name="Hsu J.L."/>
            <person name="Lin Y.F."/>
            <person name="Huang M.D."/>
            <person name="Li C.Y."/>
            <person name="Huang L."/>
            <person name="Wang Z.W."/>
            <person name="Zhao X."/>
            <person name="Zhong W.Y."/>
            <person name="Peng D.H."/>
            <person name="Ahmad S."/>
            <person name="Lan S."/>
            <person name="Zhang J.S."/>
            <person name="Tsai W.C."/>
            <person name="Van de Peer Y."/>
            <person name="Liu Z.J."/>
        </authorList>
    </citation>
    <scope>NUCLEOTIDE SEQUENCE</scope>
    <source>
        <strain evidence="1">CP</strain>
    </source>
</reference>
<accession>A0AAV9DMS8</accession>
<name>A0AAV9DMS8_ACOCL</name>
<evidence type="ECO:0000313" key="1">
    <source>
        <dbReference type="EMBL" id="KAK1301818.1"/>
    </source>
</evidence>
<proteinExistence type="predicted"/>
<reference evidence="1" key="2">
    <citation type="submission" date="2023-06" db="EMBL/GenBank/DDBJ databases">
        <authorList>
            <person name="Ma L."/>
            <person name="Liu K.-W."/>
            <person name="Li Z."/>
            <person name="Hsiao Y.-Y."/>
            <person name="Qi Y."/>
            <person name="Fu T."/>
            <person name="Tang G."/>
            <person name="Zhang D."/>
            <person name="Sun W.-H."/>
            <person name="Liu D.-K."/>
            <person name="Li Y."/>
            <person name="Chen G.-Z."/>
            <person name="Liu X.-D."/>
            <person name="Liao X.-Y."/>
            <person name="Jiang Y.-T."/>
            <person name="Yu X."/>
            <person name="Hao Y."/>
            <person name="Huang J."/>
            <person name="Zhao X.-W."/>
            <person name="Ke S."/>
            <person name="Chen Y.-Y."/>
            <person name="Wu W.-L."/>
            <person name="Hsu J.-L."/>
            <person name="Lin Y.-F."/>
            <person name="Huang M.-D."/>
            <person name="Li C.-Y."/>
            <person name="Huang L."/>
            <person name="Wang Z.-W."/>
            <person name="Zhao X."/>
            <person name="Zhong W.-Y."/>
            <person name="Peng D.-H."/>
            <person name="Ahmad S."/>
            <person name="Lan S."/>
            <person name="Zhang J.-S."/>
            <person name="Tsai W.-C."/>
            <person name="Van De Peer Y."/>
            <person name="Liu Z.-J."/>
        </authorList>
    </citation>
    <scope>NUCLEOTIDE SEQUENCE</scope>
    <source>
        <strain evidence="1">CP</strain>
        <tissue evidence="1">Leaves</tissue>
    </source>
</reference>
<sequence length="78" mass="8919">MAPGASGAYDFLDQVALVLSLEMLLVKLKKFDKETAVLLFVMMQGSFKVREFTVVIEKEGDDQLYCWMKAQKFYLIST</sequence>
<protein>
    <submittedName>
        <fullName evidence="1">Uncharacterized protein</fullName>
    </submittedName>
</protein>